<dbReference type="STRING" id="1033810.HLPCO_001954"/>
<reference evidence="1 2" key="2">
    <citation type="journal article" date="2013" name="PLoS ONE">
        <title>INDIGO - INtegrated Data Warehouse of MIcrobial GenOmes with Examples from the Red Sea Extremophiles.</title>
        <authorList>
            <person name="Alam I."/>
            <person name="Antunes A."/>
            <person name="Kamau A.A."/>
            <person name="Ba Alawi W."/>
            <person name="Kalkatawi M."/>
            <person name="Stingl U."/>
            <person name="Bajic V.B."/>
        </authorList>
    </citation>
    <scope>NUCLEOTIDE SEQUENCE [LARGE SCALE GENOMIC DNA]</scope>
    <source>
        <strain evidence="1 2">SSD-17B</strain>
    </source>
</reference>
<dbReference type="Proteomes" id="UP000005707">
    <property type="component" value="Unassembled WGS sequence"/>
</dbReference>
<proteinExistence type="predicted"/>
<evidence type="ECO:0000313" key="1">
    <source>
        <dbReference type="EMBL" id="ERJ12040.1"/>
    </source>
</evidence>
<accession>U2FGR4</accession>
<reference evidence="1 2" key="1">
    <citation type="journal article" date="2011" name="J. Bacteriol.">
        <title>Genome sequence of Haloplasma contractile, an unusual contractile bacterium from a deep-sea anoxic brine lake.</title>
        <authorList>
            <person name="Antunes A."/>
            <person name="Alam I."/>
            <person name="El Dorry H."/>
            <person name="Siam R."/>
            <person name="Robertson A."/>
            <person name="Bajic V.B."/>
            <person name="Stingl U."/>
        </authorList>
    </citation>
    <scope>NUCLEOTIDE SEQUENCE [LARGE SCALE GENOMIC DNA]</scope>
    <source>
        <strain evidence="1 2">SSD-17B</strain>
    </source>
</reference>
<organism evidence="1 2">
    <name type="scientific">Haloplasma contractile SSD-17B</name>
    <dbReference type="NCBI Taxonomy" id="1033810"/>
    <lineage>
        <taxon>Bacteria</taxon>
        <taxon>Bacillati</taxon>
        <taxon>Mycoplasmatota</taxon>
        <taxon>Mollicutes</taxon>
        <taxon>Haloplasmatales</taxon>
        <taxon>Haloplasmataceae</taxon>
        <taxon>Haloplasma</taxon>
    </lineage>
</organism>
<protein>
    <submittedName>
        <fullName evidence="1">Uncharacterized protein</fullName>
    </submittedName>
</protein>
<gene>
    <name evidence="1" type="ORF">HLPCO_001954</name>
</gene>
<name>U2FGR4_9MOLU</name>
<sequence>MSSSCGGGLGTTSRPPGGSFNFGGFVQGDGIIVYSDGSFLDEGVFIGIQGNFLFWVADGGGNAVLTQTSLDGITIVRQNV</sequence>
<evidence type="ECO:0000313" key="2">
    <source>
        <dbReference type="Proteomes" id="UP000005707"/>
    </source>
</evidence>
<keyword evidence="2" id="KW-1185">Reference proteome</keyword>
<dbReference type="InParanoid" id="U2FGR4"/>
<dbReference type="EMBL" id="AFNU02000006">
    <property type="protein sequence ID" value="ERJ12040.1"/>
    <property type="molecule type" value="Genomic_DNA"/>
</dbReference>
<dbReference type="AlphaFoldDB" id="U2FGR4"/>
<dbReference type="RefSeq" id="WP_008827352.1">
    <property type="nucleotide sequence ID" value="NZ_AFNU02000006.1"/>
</dbReference>
<comment type="caution">
    <text evidence="1">The sequence shown here is derived from an EMBL/GenBank/DDBJ whole genome shotgun (WGS) entry which is preliminary data.</text>
</comment>